<evidence type="ECO:0000313" key="1">
    <source>
        <dbReference type="EMBL" id="MFC7062833.1"/>
    </source>
</evidence>
<comment type="caution">
    <text evidence="1">The sequence shown here is derived from an EMBL/GenBank/DDBJ whole genome shotgun (WGS) entry which is preliminary data.</text>
</comment>
<protein>
    <recommendedName>
        <fullName evidence="3">Lipoprotein</fullName>
    </recommendedName>
</protein>
<dbReference type="Proteomes" id="UP001596410">
    <property type="component" value="Unassembled WGS sequence"/>
</dbReference>
<accession>A0ABW2EKW0</accession>
<organism evidence="1 2">
    <name type="scientific">Halobacillus seohaensis</name>
    <dbReference type="NCBI Taxonomy" id="447421"/>
    <lineage>
        <taxon>Bacteria</taxon>
        <taxon>Bacillati</taxon>
        <taxon>Bacillota</taxon>
        <taxon>Bacilli</taxon>
        <taxon>Bacillales</taxon>
        <taxon>Bacillaceae</taxon>
        <taxon>Halobacillus</taxon>
    </lineage>
</organism>
<gene>
    <name evidence="1" type="ORF">ACFQIC_13395</name>
</gene>
<dbReference type="EMBL" id="JBHSZV010000033">
    <property type="protein sequence ID" value="MFC7062833.1"/>
    <property type="molecule type" value="Genomic_DNA"/>
</dbReference>
<evidence type="ECO:0008006" key="3">
    <source>
        <dbReference type="Google" id="ProtNLM"/>
    </source>
</evidence>
<reference evidence="2" key="1">
    <citation type="journal article" date="2019" name="Int. J. Syst. Evol. Microbiol.">
        <title>The Global Catalogue of Microorganisms (GCM) 10K type strain sequencing project: providing services to taxonomists for standard genome sequencing and annotation.</title>
        <authorList>
            <consortium name="The Broad Institute Genomics Platform"/>
            <consortium name="The Broad Institute Genome Sequencing Center for Infectious Disease"/>
            <person name="Wu L."/>
            <person name="Ma J."/>
        </authorList>
    </citation>
    <scope>NUCLEOTIDE SEQUENCE [LARGE SCALE GENOMIC DNA]</scope>
    <source>
        <strain evidence="2">CGMCC 4.1621</strain>
    </source>
</reference>
<name>A0ABW2EKW0_9BACI</name>
<keyword evidence="2" id="KW-1185">Reference proteome</keyword>
<dbReference type="RefSeq" id="WP_204710628.1">
    <property type="nucleotide sequence ID" value="NZ_JBHSZV010000033.1"/>
</dbReference>
<proteinExistence type="predicted"/>
<dbReference type="PROSITE" id="PS51257">
    <property type="entry name" value="PROKAR_LIPOPROTEIN"/>
    <property type="match status" value="1"/>
</dbReference>
<sequence length="205" mass="23170">MRKLIGLIIMILLIGCSEGESTSAGNMSEGEYGEKLKEVSTEILQTSTIAEEMLNVYSELWSLNIETDIDVDMLAKVLDITNTEVGINFENEVVGYRVISNKGNFDNIINQLEDYYSEEGDIDELQASSNDIKEKIKSLNDPPEEFQKAYDETVELYTIYKEYISLAKSPDGSLLTFNEKRRELSSDIVSKIDKIDVLIPNTEIE</sequence>
<evidence type="ECO:0000313" key="2">
    <source>
        <dbReference type="Proteomes" id="UP001596410"/>
    </source>
</evidence>